<comment type="similarity">
    <text evidence="1">Belongs to the glycosyltransferase 2 family.</text>
</comment>
<dbReference type="Gene3D" id="3.90.550.10">
    <property type="entry name" value="Spore Coat Polysaccharide Biosynthesis Protein SpsA, Chain A"/>
    <property type="match status" value="1"/>
</dbReference>
<dbReference type="OrthoDB" id="396512at2"/>
<dbReference type="GO" id="GO:0016758">
    <property type="term" value="F:hexosyltransferase activity"/>
    <property type="evidence" value="ECO:0007669"/>
    <property type="project" value="UniProtKB-ARBA"/>
</dbReference>
<evidence type="ECO:0000259" key="2">
    <source>
        <dbReference type="Pfam" id="PF00535"/>
    </source>
</evidence>
<dbReference type="PANTHER" id="PTHR22916:SF3">
    <property type="entry name" value="UDP-GLCNAC:BETAGAL BETA-1,3-N-ACETYLGLUCOSAMINYLTRANSFERASE-LIKE PROTEIN 1"/>
    <property type="match status" value="1"/>
</dbReference>
<dbReference type="InterPro" id="IPR001173">
    <property type="entry name" value="Glyco_trans_2-like"/>
</dbReference>
<protein>
    <submittedName>
        <fullName evidence="3">Glycosyl transferase family 2</fullName>
    </submittedName>
</protein>
<evidence type="ECO:0000256" key="1">
    <source>
        <dbReference type="ARBA" id="ARBA00006739"/>
    </source>
</evidence>
<dbReference type="SUPFAM" id="SSF53448">
    <property type="entry name" value="Nucleotide-diphospho-sugar transferases"/>
    <property type="match status" value="1"/>
</dbReference>
<name>A0A285UH27_9STAP</name>
<accession>A0A285UH27</accession>
<evidence type="ECO:0000313" key="3">
    <source>
        <dbReference type="EMBL" id="SOC41215.1"/>
    </source>
</evidence>
<dbReference type="Pfam" id="PF00535">
    <property type="entry name" value="Glycos_transf_2"/>
    <property type="match status" value="1"/>
</dbReference>
<keyword evidence="3" id="KW-0808">Transferase</keyword>
<dbReference type="AlphaFoldDB" id="A0A285UH27"/>
<keyword evidence="4" id="KW-1185">Reference proteome</keyword>
<dbReference type="PANTHER" id="PTHR22916">
    <property type="entry name" value="GLYCOSYLTRANSFERASE"/>
    <property type="match status" value="1"/>
</dbReference>
<dbReference type="EMBL" id="OBQF01000002">
    <property type="protein sequence ID" value="SOC41215.1"/>
    <property type="molecule type" value="Genomic_DNA"/>
</dbReference>
<evidence type="ECO:0000313" key="4">
    <source>
        <dbReference type="Proteomes" id="UP000219412"/>
    </source>
</evidence>
<sequence>MLKKIISKPVDWVVYSLLDEKQRKRIGDALSKKQKEKIIRLLNGKKFHQRKKLKALKHHLYNLGFTEKALSDMEGFLDQTDNSEIRRLISWEMSLWHANRNDLEGAKAAVKYLPIATEGEDSPDQQRRIVIVTAECFDRLSHREHALELLEGQLDKAPHPDLYLAMANLEEDLEKRMALINKAFLMYDLTPIGFNADFDKATYDDLITMPSDETVEEGPKVSVILPAYKAETGIRVAIESILAQSWRNLELLVVDDCSPDTTVETVKEYVKKDPRVRLLSTPKNSGPYVARNIAMKEAAGEFITINDADDWSHRQKIEIQVKHLMDNPKVMANTSEHARLTEELKLYRRGTPGKYIFPNMSSIMFRKKEVLERIGYWDSVRFAADGEFKRRLIKTFGQKSYVDLKSGPLSLPRQSVSSLTGSSAFGYDGFFMGVRKEYVESLEHHHERSHSLYYPYPQAVRPFPVPEPMWPEREEKPDGYRTFDVVLAGDFRQNSTFHIYKIKALKKQHGRIGLVQLYEYNLDIEGGMQQDLRNMLDGESLQMLVYGEKIRTKELIVTDPGVLKFHQKYRPEIRTEKVTAENLENLQPEEREEVQHRMEEYFGMRAEDVSHD</sequence>
<feature type="domain" description="Glycosyltransferase 2-like" evidence="2">
    <location>
        <begin position="222"/>
        <end position="349"/>
    </location>
</feature>
<proteinExistence type="inferred from homology"/>
<dbReference type="RefSeq" id="WP_097040262.1">
    <property type="nucleotide sequence ID" value="NZ_OBQF01000002.1"/>
</dbReference>
<reference evidence="4" key="1">
    <citation type="submission" date="2017-08" db="EMBL/GenBank/DDBJ databases">
        <authorList>
            <person name="Varghese N."/>
            <person name="Submissions S."/>
        </authorList>
    </citation>
    <scope>NUCLEOTIDE SEQUENCE [LARGE SCALE GENOMIC DNA]</scope>
    <source>
        <strain evidence="4">DSM 23173</strain>
    </source>
</reference>
<gene>
    <name evidence="3" type="ORF">SAMN05878391_1284</name>
</gene>
<dbReference type="Proteomes" id="UP000219412">
    <property type="component" value="Unassembled WGS sequence"/>
</dbReference>
<organism evidence="3 4">
    <name type="scientific">Salinicoccus kekensis</name>
    <dbReference type="NCBI Taxonomy" id="714307"/>
    <lineage>
        <taxon>Bacteria</taxon>
        <taxon>Bacillati</taxon>
        <taxon>Bacillota</taxon>
        <taxon>Bacilli</taxon>
        <taxon>Bacillales</taxon>
        <taxon>Staphylococcaceae</taxon>
        <taxon>Salinicoccus</taxon>
    </lineage>
</organism>
<dbReference type="InterPro" id="IPR029044">
    <property type="entry name" value="Nucleotide-diphossugar_trans"/>
</dbReference>
<dbReference type="CDD" id="cd00761">
    <property type="entry name" value="Glyco_tranf_GTA_type"/>
    <property type="match status" value="1"/>
</dbReference>